<keyword evidence="5 7" id="KW-0689">Ribosomal protein</keyword>
<reference evidence="10 11" key="1">
    <citation type="submission" date="2023-09" db="EMBL/GenBank/DDBJ databases">
        <authorList>
            <person name="Rey-Velasco X."/>
        </authorList>
    </citation>
    <scope>NUCLEOTIDE SEQUENCE [LARGE SCALE GENOMIC DNA]</scope>
    <source>
        <strain evidence="10 11">F158</strain>
    </source>
</reference>
<evidence type="ECO:0000313" key="10">
    <source>
        <dbReference type="EMBL" id="MDT0682245.1"/>
    </source>
</evidence>
<evidence type="ECO:0000256" key="5">
    <source>
        <dbReference type="ARBA" id="ARBA00022980"/>
    </source>
</evidence>
<keyword evidence="6 7" id="KW-0687">Ribonucleoprotein</keyword>
<comment type="subunit">
    <text evidence="7">Part of the 30S ribosomal subunit. Contacts proteins S9 and S11.</text>
</comment>
<evidence type="ECO:0000259" key="9">
    <source>
        <dbReference type="Pfam" id="PF00177"/>
    </source>
</evidence>
<dbReference type="RefSeq" id="WP_311690016.1">
    <property type="nucleotide sequence ID" value="NZ_JAVRHL010000002.1"/>
</dbReference>
<dbReference type="Proteomes" id="UP001265259">
    <property type="component" value="Unassembled WGS sequence"/>
</dbReference>
<keyword evidence="11" id="KW-1185">Reference proteome</keyword>
<comment type="caution">
    <text evidence="10">The sequence shown here is derived from an EMBL/GenBank/DDBJ whole genome shotgun (WGS) entry which is preliminary data.</text>
</comment>
<dbReference type="PROSITE" id="PS00052">
    <property type="entry name" value="RIBOSOMAL_S7"/>
    <property type="match status" value="1"/>
</dbReference>
<comment type="function">
    <text evidence="7">One of the primary rRNA binding proteins, it binds directly to 16S rRNA where it nucleates assembly of the head domain of the 30S subunit. Is located at the subunit interface close to the decoding center, probably blocks exit of the E-site tRNA.</text>
</comment>
<dbReference type="Gene3D" id="1.10.455.10">
    <property type="entry name" value="Ribosomal protein S7 domain"/>
    <property type="match status" value="1"/>
</dbReference>
<gene>
    <name evidence="7 10" type="primary">rpsG</name>
    <name evidence="10" type="ORF">RM543_06085</name>
</gene>
<keyword evidence="3 7" id="KW-0699">rRNA-binding</keyword>
<evidence type="ECO:0000256" key="3">
    <source>
        <dbReference type="ARBA" id="ARBA00022730"/>
    </source>
</evidence>
<dbReference type="SUPFAM" id="SSF47973">
    <property type="entry name" value="Ribosomal protein S7"/>
    <property type="match status" value="1"/>
</dbReference>
<evidence type="ECO:0000256" key="2">
    <source>
        <dbReference type="ARBA" id="ARBA00022555"/>
    </source>
</evidence>
<dbReference type="EMBL" id="JAVRHL010000002">
    <property type="protein sequence ID" value="MDT0682245.1"/>
    <property type="molecule type" value="Genomic_DNA"/>
</dbReference>
<keyword evidence="2 7" id="KW-0820">tRNA-binding</keyword>
<evidence type="ECO:0000256" key="6">
    <source>
        <dbReference type="ARBA" id="ARBA00023274"/>
    </source>
</evidence>
<evidence type="ECO:0000256" key="4">
    <source>
        <dbReference type="ARBA" id="ARBA00022884"/>
    </source>
</evidence>
<dbReference type="GO" id="GO:0005840">
    <property type="term" value="C:ribosome"/>
    <property type="evidence" value="ECO:0007669"/>
    <property type="project" value="UniProtKB-KW"/>
</dbReference>
<comment type="similarity">
    <text evidence="1 7 8">Belongs to the universal ribosomal protein uS7 family.</text>
</comment>
<dbReference type="InterPro" id="IPR000235">
    <property type="entry name" value="Ribosomal_uS7"/>
</dbReference>
<dbReference type="PIRSF" id="PIRSF002122">
    <property type="entry name" value="RPS7p_RPS7a_RPS5e_RPS7o"/>
    <property type="match status" value="1"/>
</dbReference>
<dbReference type="InterPro" id="IPR036823">
    <property type="entry name" value="Ribosomal_uS7_dom_sf"/>
</dbReference>
<evidence type="ECO:0000256" key="1">
    <source>
        <dbReference type="ARBA" id="ARBA00007151"/>
    </source>
</evidence>
<accession>A0ABU3DEX9</accession>
<feature type="domain" description="Small ribosomal subunit protein uS7" evidence="9">
    <location>
        <begin position="2"/>
        <end position="149"/>
    </location>
</feature>
<dbReference type="CDD" id="cd14869">
    <property type="entry name" value="uS7_Bacteria"/>
    <property type="match status" value="1"/>
</dbReference>
<dbReference type="NCBIfam" id="TIGR01029">
    <property type="entry name" value="rpsG_bact"/>
    <property type="match status" value="1"/>
</dbReference>
<evidence type="ECO:0000256" key="7">
    <source>
        <dbReference type="HAMAP-Rule" id="MF_00480"/>
    </source>
</evidence>
<keyword evidence="4 7" id="KW-0694">RNA-binding</keyword>
<dbReference type="InterPro" id="IPR020606">
    <property type="entry name" value="Ribosomal_uS7_CS"/>
</dbReference>
<proteinExistence type="inferred from homology"/>
<evidence type="ECO:0000313" key="11">
    <source>
        <dbReference type="Proteomes" id="UP001265259"/>
    </source>
</evidence>
<protein>
    <recommendedName>
        <fullName evidence="7">Small ribosomal subunit protein uS7</fullName>
    </recommendedName>
</protein>
<dbReference type="InterPro" id="IPR023798">
    <property type="entry name" value="Ribosomal_uS7_dom"/>
</dbReference>
<dbReference type="HAMAP" id="MF_00480_B">
    <property type="entry name" value="Ribosomal_uS7_B"/>
    <property type="match status" value="1"/>
</dbReference>
<dbReference type="PANTHER" id="PTHR11205">
    <property type="entry name" value="RIBOSOMAL PROTEIN S7"/>
    <property type="match status" value="1"/>
</dbReference>
<evidence type="ECO:0000256" key="8">
    <source>
        <dbReference type="RuleBase" id="RU003619"/>
    </source>
</evidence>
<dbReference type="Pfam" id="PF00177">
    <property type="entry name" value="Ribosomal_S7"/>
    <property type="match status" value="1"/>
</dbReference>
<sequence>MSRRHAAEKREVLPDAKFGSIVLTKFMNNLMIDGKKSVAERIVYSALDRVEGRLKRSPIEVFDEALDNVKPSVEVRSRRVGGATYQVPVEVRPERREALAIRWLIIASRARNENTMEERLAGELADAVNSRGSAVKKREDTHKMADANRAFSHYRW</sequence>
<dbReference type="InterPro" id="IPR005717">
    <property type="entry name" value="Ribosomal_uS7_bac/org-type"/>
</dbReference>
<organism evidence="10 11">
    <name type="scientific">Tropicimonas omnivorans</name>
    <dbReference type="NCBI Taxonomy" id="3075590"/>
    <lineage>
        <taxon>Bacteria</taxon>
        <taxon>Pseudomonadati</taxon>
        <taxon>Pseudomonadota</taxon>
        <taxon>Alphaproteobacteria</taxon>
        <taxon>Rhodobacterales</taxon>
        <taxon>Roseobacteraceae</taxon>
        <taxon>Tropicimonas</taxon>
    </lineage>
</organism>
<name>A0ABU3DEX9_9RHOB</name>